<dbReference type="Proteomes" id="UP001516400">
    <property type="component" value="Unassembled WGS sequence"/>
</dbReference>
<dbReference type="EMBL" id="JABFTP020000165">
    <property type="protein sequence ID" value="KAL3284155.1"/>
    <property type="molecule type" value="Genomic_DNA"/>
</dbReference>
<keyword evidence="3" id="KW-1185">Reference proteome</keyword>
<evidence type="ECO:0000256" key="1">
    <source>
        <dbReference type="SAM" id="MobiDB-lite"/>
    </source>
</evidence>
<reference evidence="2 3" key="1">
    <citation type="journal article" date="2021" name="BMC Biol.">
        <title>Horizontally acquired antibacterial genes associated with adaptive radiation of ladybird beetles.</title>
        <authorList>
            <person name="Li H.S."/>
            <person name="Tang X.F."/>
            <person name="Huang Y.H."/>
            <person name="Xu Z.Y."/>
            <person name="Chen M.L."/>
            <person name="Du X.Y."/>
            <person name="Qiu B.Y."/>
            <person name="Chen P.T."/>
            <person name="Zhang W."/>
            <person name="Slipinski A."/>
            <person name="Escalona H.E."/>
            <person name="Waterhouse R.M."/>
            <person name="Zwick A."/>
            <person name="Pang H."/>
        </authorList>
    </citation>
    <scope>NUCLEOTIDE SEQUENCE [LARGE SCALE GENOMIC DNA]</scope>
    <source>
        <strain evidence="2">SYSU2018</strain>
    </source>
</reference>
<organism evidence="2 3">
    <name type="scientific">Cryptolaemus montrouzieri</name>
    <dbReference type="NCBI Taxonomy" id="559131"/>
    <lineage>
        <taxon>Eukaryota</taxon>
        <taxon>Metazoa</taxon>
        <taxon>Ecdysozoa</taxon>
        <taxon>Arthropoda</taxon>
        <taxon>Hexapoda</taxon>
        <taxon>Insecta</taxon>
        <taxon>Pterygota</taxon>
        <taxon>Neoptera</taxon>
        <taxon>Endopterygota</taxon>
        <taxon>Coleoptera</taxon>
        <taxon>Polyphaga</taxon>
        <taxon>Cucujiformia</taxon>
        <taxon>Coccinelloidea</taxon>
        <taxon>Coccinellidae</taxon>
        <taxon>Scymninae</taxon>
        <taxon>Scymnini</taxon>
        <taxon>Cryptolaemus</taxon>
    </lineage>
</organism>
<name>A0ABD2NZM1_9CUCU</name>
<evidence type="ECO:0000313" key="3">
    <source>
        <dbReference type="Proteomes" id="UP001516400"/>
    </source>
</evidence>
<dbReference type="AlphaFoldDB" id="A0ABD2NZM1"/>
<gene>
    <name evidence="2" type="ORF">HHI36_018323</name>
</gene>
<proteinExistence type="predicted"/>
<accession>A0ABD2NZM1</accession>
<protein>
    <submittedName>
        <fullName evidence="2">Uncharacterized protein</fullName>
    </submittedName>
</protein>
<comment type="caution">
    <text evidence="2">The sequence shown here is derived from an EMBL/GenBank/DDBJ whole genome shotgun (WGS) entry which is preliminary data.</text>
</comment>
<evidence type="ECO:0000313" key="2">
    <source>
        <dbReference type="EMBL" id="KAL3284155.1"/>
    </source>
</evidence>
<sequence length="148" mass="16972">MNDFSQSSEEIGEEDNGDEKGEIQAPRVTKMKKNLKQVLLTFQDVEESLEKFIGNDSIGISTVQKQTLIIGTDFWDTVELNIKAGTIKTSKIENNSPVSPENYEILQVNIAEDFNEVDFSSILNVKHREEMEKFVVDHRPEKNNRCRH</sequence>
<feature type="region of interest" description="Disordered" evidence="1">
    <location>
        <begin position="1"/>
        <end position="24"/>
    </location>
</feature>